<sequence length="369" mass="42015">MEKKLAIAMFGQKRLSREGGIEIVVKELCTRMARNGYQVTCYNRSGHHLSDAEYEGVHQKSVPTIKRKGLAAVSSSFFAALYSALGKYDVVHIHAEGPAFFSLLPKLCGKRVVVTIHGIDWQREKWKSGFGSKFIRMGEQNAVKYADEIIVLSKGVQDYFQDTYGRRTWFIPNGVNRPNIRKAEQIIEKHGLIKDSYILFLGRLVPEKGIHYLIEAFKKVKTDKKLVIAGGTSDTDSYIQELKELAMDDARILFTGFVQGQMLDELYSNAYIYTLPSDLEGMPLSLLEAMGYGNCCLVSDISECVEVVENKALIFKKSDVNDLRRKLQEACDHSENVMDLKKKASDFIYKKYNWEDVVKKTVELYRKEV</sequence>
<proteinExistence type="predicted"/>
<dbReference type="CDD" id="cd03801">
    <property type="entry name" value="GT4_PimA-like"/>
    <property type="match status" value="1"/>
</dbReference>
<organism evidence="4 5">
    <name type="scientific">Hungatella hathewayi</name>
    <dbReference type="NCBI Taxonomy" id="154046"/>
    <lineage>
        <taxon>Bacteria</taxon>
        <taxon>Bacillati</taxon>
        <taxon>Bacillota</taxon>
        <taxon>Clostridia</taxon>
        <taxon>Lachnospirales</taxon>
        <taxon>Lachnospiraceae</taxon>
        <taxon>Hungatella</taxon>
    </lineage>
</organism>
<evidence type="ECO:0000259" key="3">
    <source>
        <dbReference type="Pfam" id="PF13439"/>
    </source>
</evidence>
<dbReference type="RefSeq" id="WP_155560858.1">
    <property type="nucleotide sequence ID" value="NZ_CAXSXZ010000008.1"/>
</dbReference>
<dbReference type="Gene3D" id="3.40.50.2000">
    <property type="entry name" value="Glycogen Phosphorylase B"/>
    <property type="match status" value="2"/>
</dbReference>
<dbReference type="PANTHER" id="PTHR46401">
    <property type="entry name" value="GLYCOSYLTRANSFERASE WBBK-RELATED"/>
    <property type="match status" value="1"/>
</dbReference>
<feature type="domain" description="Glycosyl transferase family 1" evidence="2">
    <location>
        <begin position="184"/>
        <end position="344"/>
    </location>
</feature>
<accession>A0AAW9WKA2</accession>
<dbReference type="SUPFAM" id="SSF53756">
    <property type="entry name" value="UDP-Glycosyltransferase/glycogen phosphorylase"/>
    <property type="match status" value="1"/>
</dbReference>
<gene>
    <name evidence="4" type="ORF">GNE07_20990</name>
</gene>
<dbReference type="Pfam" id="PF00534">
    <property type="entry name" value="Glycos_transf_1"/>
    <property type="match status" value="1"/>
</dbReference>
<comment type="caution">
    <text evidence="4">The sequence shown here is derived from an EMBL/GenBank/DDBJ whole genome shotgun (WGS) entry which is preliminary data.</text>
</comment>
<evidence type="ECO:0000313" key="5">
    <source>
        <dbReference type="Proteomes" id="UP000434223"/>
    </source>
</evidence>
<dbReference type="GO" id="GO:0016757">
    <property type="term" value="F:glycosyltransferase activity"/>
    <property type="evidence" value="ECO:0007669"/>
    <property type="project" value="InterPro"/>
</dbReference>
<evidence type="ECO:0000313" key="4">
    <source>
        <dbReference type="EMBL" id="MUB65504.1"/>
    </source>
</evidence>
<dbReference type="EMBL" id="WNME01000016">
    <property type="protein sequence ID" value="MUB65504.1"/>
    <property type="molecule type" value="Genomic_DNA"/>
</dbReference>
<dbReference type="Proteomes" id="UP000434223">
    <property type="component" value="Unassembled WGS sequence"/>
</dbReference>
<dbReference type="AlphaFoldDB" id="A0AAW9WKA2"/>
<evidence type="ECO:0000259" key="2">
    <source>
        <dbReference type="Pfam" id="PF00534"/>
    </source>
</evidence>
<protein>
    <submittedName>
        <fullName evidence="4">Glycosyltransferase</fullName>
    </submittedName>
</protein>
<dbReference type="InterPro" id="IPR001296">
    <property type="entry name" value="Glyco_trans_1"/>
</dbReference>
<reference evidence="4 5" key="1">
    <citation type="submission" date="2019-09" db="EMBL/GenBank/DDBJ databases">
        <title>Draft genome sequencing of Hungatella hathewayi 123Y-2.</title>
        <authorList>
            <person name="Lv Q."/>
            <person name="Li S."/>
        </authorList>
    </citation>
    <scope>NUCLEOTIDE SEQUENCE [LARGE SCALE GENOMIC DNA]</scope>
    <source>
        <strain evidence="4 5">123Y-2</strain>
    </source>
</reference>
<keyword evidence="1" id="KW-0808">Transferase</keyword>
<dbReference type="Pfam" id="PF13439">
    <property type="entry name" value="Glyco_transf_4"/>
    <property type="match status" value="1"/>
</dbReference>
<evidence type="ECO:0000256" key="1">
    <source>
        <dbReference type="ARBA" id="ARBA00022679"/>
    </source>
</evidence>
<dbReference type="PANTHER" id="PTHR46401:SF2">
    <property type="entry name" value="GLYCOSYLTRANSFERASE WBBK-RELATED"/>
    <property type="match status" value="1"/>
</dbReference>
<feature type="domain" description="Glycosyltransferase subfamily 4-like N-terminal" evidence="3">
    <location>
        <begin position="19"/>
        <end position="176"/>
    </location>
</feature>
<dbReference type="InterPro" id="IPR028098">
    <property type="entry name" value="Glyco_trans_4-like_N"/>
</dbReference>
<name>A0AAW9WKA2_9FIRM</name>